<keyword evidence="1" id="KW-1133">Transmembrane helix</keyword>
<gene>
    <name evidence="2" type="ORF">SAMN04487893_11018</name>
</gene>
<proteinExistence type="predicted"/>
<reference evidence="3" key="1">
    <citation type="submission" date="2016-10" db="EMBL/GenBank/DDBJ databases">
        <authorList>
            <person name="Varghese N."/>
            <person name="Submissions S."/>
        </authorList>
    </citation>
    <scope>NUCLEOTIDE SEQUENCE [LARGE SCALE GENOMIC DNA]</scope>
    <source>
        <strain evidence="3">DSM 26542</strain>
    </source>
</reference>
<keyword evidence="1" id="KW-0472">Membrane</keyword>
<accession>A0A1I3SET1</accession>
<dbReference type="Proteomes" id="UP000243887">
    <property type="component" value="Unassembled WGS sequence"/>
</dbReference>
<feature type="transmembrane region" description="Helical" evidence="1">
    <location>
        <begin position="52"/>
        <end position="71"/>
    </location>
</feature>
<keyword evidence="3" id="KW-1185">Reference proteome</keyword>
<dbReference type="STRING" id="1150112.SAMN04487893_11018"/>
<dbReference type="EMBL" id="FORU01000010">
    <property type="protein sequence ID" value="SFJ56051.1"/>
    <property type="molecule type" value="Genomic_DNA"/>
</dbReference>
<sequence length="97" mass="10855">MGDLMKKNMFVQMLIGFLIGVIATILGSIIYLELFTHYNLFSNFEIILKSKNLGRIIAIGSLLNLAVFTVLIKKRQDLKARGSVLAIIVLTIITLFL</sequence>
<dbReference type="OrthoDB" id="1362378at2"/>
<protein>
    <submittedName>
        <fullName evidence="2">Uncharacterized protein</fullName>
    </submittedName>
</protein>
<dbReference type="AlphaFoldDB" id="A0A1I3SET1"/>
<evidence type="ECO:0000313" key="3">
    <source>
        <dbReference type="Proteomes" id="UP000243887"/>
    </source>
</evidence>
<organism evidence="2 3">
    <name type="scientific">Myroides guanonis</name>
    <dbReference type="NCBI Taxonomy" id="1150112"/>
    <lineage>
        <taxon>Bacteria</taxon>
        <taxon>Pseudomonadati</taxon>
        <taxon>Bacteroidota</taxon>
        <taxon>Flavobacteriia</taxon>
        <taxon>Flavobacteriales</taxon>
        <taxon>Flavobacteriaceae</taxon>
        <taxon>Myroides</taxon>
    </lineage>
</organism>
<evidence type="ECO:0000313" key="2">
    <source>
        <dbReference type="EMBL" id="SFJ56051.1"/>
    </source>
</evidence>
<feature type="transmembrane region" description="Helical" evidence="1">
    <location>
        <begin position="12"/>
        <end position="32"/>
    </location>
</feature>
<dbReference type="RefSeq" id="WP_090679489.1">
    <property type="nucleotide sequence ID" value="NZ_FORU01000010.1"/>
</dbReference>
<keyword evidence="1" id="KW-0812">Transmembrane</keyword>
<feature type="transmembrane region" description="Helical" evidence="1">
    <location>
        <begin position="78"/>
        <end position="96"/>
    </location>
</feature>
<name>A0A1I3SET1_9FLAO</name>
<evidence type="ECO:0000256" key="1">
    <source>
        <dbReference type="SAM" id="Phobius"/>
    </source>
</evidence>